<dbReference type="Gene3D" id="1.25.40.10">
    <property type="entry name" value="Tetratricopeptide repeat domain"/>
    <property type="match status" value="1"/>
</dbReference>
<proteinExistence type="predicted"/>
<dbReference type="InterPro" id="IPR011990">
    <property type="entry name" value="TPR-like_helical_dom_sf"/>
</dbReference>
<dbReference type="SUPFAM" id="SSF48452">
    <property type="entry name" value="TPR-like"/>
    <property type="match status" value="1"/>
</dbReference>
<evidence type="ECO:0000313" key="3">
    <source>
        <dbReference type="Proteomes" id="UP000536711"/>
    </source>
</evidence>
<dbReference type="Proteomes" id="UP000536711">
    <property type="component" value="Unassembled WGS sequence"/>
</dbReference>
<evidence type="ECO:0000256" key="1">
    <source>
        <dbReference type="PROSITE-ProRule" id="PRU00339"/>
    </source>
</evidence>
<sequence>MSFGYRVGDVIAVLGLFERIAIELRKCKDAPTQFQQLSAEIDLLRGTLNRVLSLEPESDTERETLEQIRAIVIYCAQPLQSMADKMRSKETSLGHFKTTRSLDSIGTRLHWSMIGLNDVQELRKTVMSQMAAIDVLLSVQQQSDSHEPERRSWTTDSCIGPASDVSLQSLATGAARRYFGDKYNYADRNAIKAGKRDKPKLDRDGAELAQPGKDILQFVVYAKERPGAKYISHNLFAVAQAKIGKEVNQETWKTIIKPGFHLEQAVVLKVNWWSQRCLDPNCTGKLVDQALEFETRKICDICYRSTKSTLVPTRLVNLYNEAPYWHHPVKQFTSHTRIHLKKRRIFLKDGTIAENWYMLSRACMTIEDYERAYESLEPAISLEPLCPSFWITLGILYFNIGQSRHCLHALTKVVELNAHLWEPWYNLGVLYDSYNGQHSEAADAFHKCLEREPDLPNLRARLEAQQSYARNCNDEPLGGNLIYKMVESPLDGVQTWWRKPAAQIPCLTRCMCFSSKIMTVKQTEVTLK</sequence>
<dbReference type="OrthoDB" id="3045089at2759"/>
<gene>
    <name evidence="2" type="ORF">FACUT_3147</name>
</gene>
<dbReference type="PANTHER" id="PTHR38886:SF1">
    <property type="entry name" value="NACHT-NTPASE AND P-LOOP NTPASES N-TERMINAL DOMAIN-CONTAINING PROTEIN"/>
    <property type="match status" value="1"/>
</dbReference>
<name>A0A8H4K1E6_9HYPO</name>
<organism evidence="2 3">
    <name type="scientific">Fusarium acutatum</name>
    <dbReference type="NCBI Taxonomy" id="78861"/>
    <lineage>
        <taxon>Eukaryota</taxon>
        <taxon>Fungi</taxon>
        <taxon>Dikarya</taxon>
        <taxon>Ascomycota</taxon>
        <taxon>Pezizomycotina</taxon>
        <taxon>Sordariomycetes</taxon>
        <taxon>Hypocreomycetidae</taxon>
        <taxon>Hypocreales</taxon>
        <taxon>Nectriaceae</taxon>
        <taxon>Fusarium</taxon>
        <taxon>Fusarium fujikuroi species complex</taxon>
    </lineage>
</organism>
<dbReference type="PANTHER" id="PTHR38886">
    <property type="entry name" value="SESA DOMAIN-CONTAINING PROTEIN"/>
    <property type="match status" value="1"/>
</dbReference>
<accession>A0A8H4K1E6</accession>
<dbReference type="EMBL" id="JAADJF010000065">
    <property type="protein sequence ID" value="KAF4440829.1"/>
    <property type="molecule type" value="Genomic_DNA"/>
</dbReference>
<protein>
    <submittedName>
        <fullName evidence="2">General transcriptional corepressor ssn6</fullName>
    </submittedName>
</protein>
<evidence type="ECO:0000313" key="2">
    <source>
        <dbReference type="EMBL" id="KAF4440829.1"/>
    </source>
</evidence>
<reference evidence="2 3" key="1">
    <citation type="submission" date="2020-01" db="EMBL/GenBank/DDBJ databases">
        <title>Identification and distribution of gene clusters putatively required for synthesis of sphingolipid metabolism inhibitors in phylogenetically diverse species of the filamentous fungus Fusarium.</title>
        <authorList>
            <person name="Kim H.-S."/>
            <person name="Busman M."/>
            <person name="Brown D.W."/>
            <person name="Divon H."/>
            <person name="Uhlig S."/>
            <person name="Proctor R.H."/>
        </authorList>
    </citation>
    <scope>NUCLEOTIDE SEQUENCE [LARGE SCALE GENOMIC DNA]</scope>
    <source>
        <strain evidence="2 3">NRRL 13308</strain>
    </source>
</reference>
<dbReference type="PROSITE" id="PS50005">
    <property type="entry name" value="TPR"/>
    <property type="match status" value="1"/>
</dbReference>
<dbReference type="SMART" id="SM00028">
    <property type="entry name" value="TPR"/>
    <property type="match status" value="3"/>
</dbReference>
<dbReference type="Pfam" id="PF13181">
    <property type="entry name" value="TPR_8"/>
    <property type="match status" value="2"/>
</dbReference>
<feature type="repeat" description="TPR" evidence="1">
    <location>
        <begin position="353"/>
        <end position="386"/>
    </location>
</feature>
<dbReference type="InterPro" id="IPR019734">
    <property type="entry name" value="TPR_rpt"/>
</dbReference>
<dbReference type="AlphaFoldDB" id="A0A8H4K1E6"/>
<comment type="caution">
    <text evidence="2">The sequence shown here is derived from an EMBL/GenBank/DDBJ whole genome shotgun (WGS) entry which is preliminary data.</text>
</comment>
<keyword evidence="3" id="KW-1185">Reference proteome</keyword>
<keyword evidence="1" id="KW-0802">TPR repeat</keyword>